<protein>
    <submittedName>
        <fullName evidence="2">Uncharacterized protein</fullName>
    </submittedName>
</protein>
<name>A0A381W4A8_9ZZZZ</name>
<evidence type="ECO:0000313" key="2">
    <source>
        <dbReference type="EMBL" id="SVA47379.1"/>
    </source>
</evidence>
<reference evidence="2" key="1">
    <citation type="submission" date="2018-05" db="EMBL/GenBank/DDBJ databases">
        <authorList>
            <person name="Lanie J.A."/>
            <person name="Ng W.-L."/>
            <person name="Kazmierczak K.M."/>
            <person name="Andrzejewski T.M."/>
            <person name="Davidsen T.M."/>
            <person name="Wayne K.J."/>
            <person name="Tettelin H."/>
            <person name="Glass J.I."/>
            <person name="Rusch D."/>
            <person name="Podicherti R."/>
            <person name="Tsui H.-C.T."/>
            <person name="Winkler M.E."/>
        </authorList>
    </citation>
    <scope>NUCLEOTIDE SEQUENCE</scope>
</reference>
<gene>
    <name evidence="2" type="ORF">METZ01_LOCUS100233</name>
</gene>
<proteinExistence type="predicted"/>
<sequence>MGLLILGIVALAVGFWLGMPGRYTQTSEDIERAMDTGGNVRRKRVQRKLSPFAWMHRRGSANASRRSRAARSLRDSPKSGFNLESPEDR</sequence>
<evidence type="ECO:0000256" key="1">
    <source>
        <dbReference type="SAM" id="MobiDB-lite"/>
    </source>
</evidence>
<feature type="compositionally biased region" description="Basic residues" evidence="1">
    <location>
        <begin position="56"/>
        <end position="71"/>
    </location>
</feature>
<dbReference type="EMBL" id="UINC01010670">
    <property type="protein sequence ID" value="SVA47379.1"/>
    <property type="molecule type" value="Genomic_DNA"/>
</dbReference>
<organism evidence="2">
    <name type="scientific">marine metagenome</name>
    <dbReference type="NCBI Taxonomy" id="408172"/>
    <lineage>
        <taxon>unclassified sequences</taxon>
        <taxon>metagenomes</taxon>
        <taxon>ecological metagenomes</taxon>
    </lineage>
</organism>
<dbReference type="AlphaFoldDB" id="A0A381W4A8"/>
<feature type="region of interest" description="Disordered" evidence="1">
    <location>
        <begin position="56"/>
        <end position="89"/>
    </location>
</feature>
<accession>A0A381W4A8</accession>